<feature type="non-terminal residue" evidence="1">
    <location>
        <position position="425"/>
    </location>
</feature>
<sequence length="425" mass="48013">MGCPQGSCARPHLWNVTFKDIIATSWPDYANIHAYADDVAFIVKDSSTYCDRFGISELVSSAEHTFEEKISPLFDEGVHIAKLVRSSRHVFPQDLKERLIATVISFKDFAISGSPKEPIEVDTTATNTDTVVVRSISYNTDLDTQFVAPNTKPIIAPANLLLLLLPPPTFAEVLKQTKRPSLILKTKAKKSSAELRKELQEEIPLAKLPVSVERITPTAQGGLEVYSRSSDGIAKLEEHLTRADVNDKFRRRQKRKLRCAIHNVPIEVAPKEFSALVSELSASTGLPAGTFKILFRLKERRPNRVKWIMECEPQSFTATINIRIIFTGWQPHIITEFLGTKRCYKYQEFGHTQDVCTIKDLLLYYAFCASNHSVRKCTADHPECINCGDADNRYGTQSNFNRPAYHPYCPVYQRAATNIRNITDY</sequence>
<evidence type="ECO:0000313" key="2">
    <source>
        <dbReference type="Proteomes" id="UP000054359"/>
    </source>
</evidence>
<accession>A0A087UD42</accession>
<dbReference type="Proteomes" id="UP000054359">
    <property type="component" value="Unassembled WGS sequence"/>
</dbReference>
<dbReference type="EMBL" id="KK119281">
    <property type="protein sequence ID" value="KFM75281.1"/>
    <property type="molecule type" value="Genomic_DNA"/>
</dbReference>
<keyword evidence="2" id="KW-1185">Reference proteome</keyword>
<proteinExistence type="predicted"/>
<evidence type="ECO:0008006" key="3">
    <source>
        <dbReference type="Google" id="ProtNLM"/>
    </source>
</evidence>
<reference evidence="1 2" key="1">
    <citation type="submission" date="2013-11" db="EMBL/GenBank/DDBJ databases">
        <title>Genome sequencing of Stegodyphus mimosarum.</title>
        <authorList>
            <person name="Bechsgaard J."/>
        </authorList>
    </citation>
    <scope>NUCLEOTIDE SEQUENCE [LARGE SCALE GENOMIC DNA]</scope>
</reference>
<gene>
    <name evidence="1" type="ORF">X975_15684</name>
</gene>
<name>A0A087UD42_STEMI</name>
<dbReference type="OrthoDB" id="6431089at2759"/>
<protein>
    <recommendedName>
        <fullName evidence="3">Reverse transcriptase domain-containing protein</fullName>
    </recommendedName>
</protein>
<evidence type="ECO:0000313" key="1">
    <source>
        <dbReference type="EMBL" id="KFM75281.1"/>
    </source>
</evidence>
<organism evidence="1 2">
    <name type="scientific">Stegodyphus mimosarum</name>
    <name type="common">African social velvet spider</name>
    <dbReference type="NCBI Taxonomy" id="407821"/>
    <lineage>
        <taxon>Eukaryota</taxon>
        <taxon>Metazoa</taxon>
        <taxon>Ecdysozoa</taxon>
        <taxon>Arthropoda</taxon>
        <taxon>Chelicerata</taxon>
        <taxon>Arachnida</taxon>
        <taxon>Araneae</taxon>
        <taxon>Araneomorphae</taxon>
        <taxon>Entelegynae</taxon>
        <taxon>Eresoidea</taxon>
        <taxon>Eresidae</taxon>
        <taxon>Stegodyphus</taxon>
    </lineage>
</organism>
<dbReference type="AlphaFoldDB" id="A0A087UD42"/>